<accession>A0ABS0Q3Z9</accession>
<dbReference type="Proteomes" id="UP000625631">
    <property type="component" value="Unassembled WGS sequence"/>
</dbReference>
<protein>
    <submittedName>
        <fullName evidence="1">DUF4259 domain-containing protein</fullName>
    </submittedName>
</protein>
<evidence type="ECO:0000313" key="2">
    <source>
        <dbReference type="Proteomes" id="UP000625631"/>
    </source>
</evidence>
<keyword evidence="2" id="KW-1185">Reference proteome</keyword>
<dbReference type="Pfam" id="PF14078">
    <property type="entry name" value="DUF4259"/>
    <property type="match status" value="1"/>
</dbReference>
<comment type="caution">
    <text evidence="1">The sequence shown here is derived from an EMBL/GenBank/DDBJ whole genome shotgun (WGS) entry which is preliminary data.</text>
</comment>
<gene>
    <name evidence="1" type="ORF">I7X13_03445</name>
</gene>
<evidence type="ECO:0000313" key="1">
    <source>
        <dbReference type="EMBL" id="MBH8557088.1"/>
    </source>
</evidence>
<dbReference type="RefSeq" id="WP_198068366.1">
    <property type="nucleotide sequence ID" value="NZ_JAEDAD010000003.1"/>
</dbReference>
<name>A0ABS0Q3Z9_9BACT</name>
<proteinExistence type="predicted"/>
<dbReference type="EMBL" id="JAEDAE010000001">
    <property type="protein sequence ID" value="MBH8557088.1"/>
    <property type="molecule type" value="Genomic_DNA"/>
</dbReference>
<sequence>MGAWGIGNLDNDTASDFIGDFRDNPSSASLVEILVRVNDTALSDKYLDASDCEEALVAVEIIAASRKKPVSNFPDDIRQLVVGAGWEKFPDYEKFLNLAVRAVWFIREESELQELWEEAGELEEWREVQENLLKRLE</sequence>
<organism evidence="1 2">
    <name type="scientific">Hymenobacter negativus</name>
    <dbReference type="NCBI Taxonomy" id="2795026"/>
    <lineage>
        <taxon>Bacteria</taxon>
        <taxon>Pseudomonadati</taxon>
        <taxon>Bacteroidota</taxon>
        <taxon>Cytophagia</taxon>
        <taxon>Cytophagales</taxon>
        <taxon>Hymenobacteraceae</taxon>
        <taxon>Hymenobacter</taxon>
    </lineage>
</organism>
<dbReference type="InterPro" id="IPR025355">
    <property type="entry name" value="DUF4259"/>
</dbReference>
<reference evidence="1 2" key="1">
    <citation type="submission" date="2020-12" db="EMBL/GenBank/DDBJ databases">
        <title>Hymenobacter sp.</title>
        <authorList>
            <person name="Kim M.K."/>
        </authorList>
    </citation>
    <scope>NUCLEOTIDE SEQUENCE [LARGE SCALE GENOMIC DNA]</scope>
    <source>
        <strain evidence="1 2">BT442</strain>
    </source>
</reference>